<dbReference type="PROSITE" id="PS00894">
    <property type="entry name" value="HTH_DEOR_1"/>
    <property type="match status" value="1"/>
</dbReference>
<dbReference type="Pfam" id="PF00455">
    <property type="entry name" value="DeoRC"/>
    <property type="match status" value="1"/>
</dbReference>
<dbReference type="PROSITE" id="PS50987">
    <property type="entry name" value="HTH_ARSR_2"/>
    <property type="match status" value="1"/>
</dbReference>
<evidence type="ECO:0000256" key="2">
    <source>
        <dbReference type="ARBA" id="ARBA00023125"/>
    </source>
</evidence>
<sequence>MRRSQRIHQILSAIVAHGSLEVPELAEQFGVSHATIRRDLEVLEQQRLVSRTRGGATTHAAFNDMPLSYKTTQDLAEKRRIAYEARRHLADARVIGMTGGTTVTEFAHLLLEREGLTVVTNALNVALHLLDNPRLRVFAAGGEVRSSSQEAVGHSTEAFLAGYNLDVAFVGVDGVDASAGCTNYDPEGARTNAALLQRARKTVVLADATKIGRVALAQVCAMPEVDLLITDDRADGAQIDRIRAHGCEVTLV</sequence>
<dbReference type="InterPro" id="IPR050313">
    <property type="entry name" value="Carb_Metab_HTH_regulators"/>
</dbReference>
<dbReference type="SUPFAM" id="SSF100950">
    <property type="entry name" value="NagB/RpiA/CoA transferase-like"/>
    <property type="match status" value="1"/>
</dbReference>
<name>A0A543CUB4_9ACTN</name>
<dbReference type="InterPro" id="IPR036390">
    <property type="entry name" value="WH_DNA-bd_sf"/>
</dbReference>
<organism evidence="6 7">
    <name type="scientific">Actinoallomurus bryophytorum</name>
    <dbReference type="NCBI Taxonomy" id="1490222"/>
    <lineage>
        <taxon>Bacteria</taxon>
        <taxon>Bacillati</taxon>
        <taxon>Actinomycetota</taxon>
        <taxon>Actinomycetes</taxon>
        <taxon>Streptosporangiales</taxon>
        <taxon>Thermomonosporaceae</taxon>
        <taxon>Actinoallomurus</taxon>
    </lineage>
</organism>
<keyword evidence="2" id="KW-0238">DNA-binding</keyword>
<reference evidence="6 7" key="1">
    <citation type="submission" date="2019-06" db="EMBL/GenBank/DDBJ databases">
        <title>Sequencing the genomes of 1000 actinobacteria strains.</title>
        <authorList>
            <person name="Klenk H.-P."/>
        </authorList>
    </citation>
    <scope>NUCLEOTIDE SEQUENCE [LARGE SCALE GENOMIC DNA]</scope>
    <source>
        <strain evidence="6 7">DSM 102200</strain>
    </source>
</reference>
<keyword evidence="1" id="KW-0805">Transcription regulation</keyword>
<dbReference type="PROSITE" id="PS51000">
    <property type="entry name" value="HTH_DEOR_2"/>
    <property type="match status" value="1"/>
</dbReference>
<dbReference type="InterPro" id="IPR014036">
    <property type="entry name" value="DeoR-like_C"/>
</dbReference>
<dbReference type="InterPro" id="IPR018356">
    <property type="entry name" value="Tscrpt_reg_HTH_DeoR_CS"/>
</dbReference>
<dbReference type="Pfam" id="PF08220">
    <property type="entry name" value="HTH_DeoR"/>
    <property type="match status" value="1"/>
</dbReference>
<keyword evidence="7" id="KW-1185">Reference proteome</keyword>
<dbReference type="PRINTS" id="PR00037">
    <property type="entry name" value="HTHLACR"/>
</dbReference>
<dbReference type="PANTHER" id="PTHR30363">
    <property type="entry name" value="HTH-TYPE TRANSCRIPTIONAL REGULATOR SRLR-RELATED"/>
    <property type="match status" value="1"/>
</dbReference>
<accession>A0A543CUB4</accession>
<evidence type="ECO:0000313" key="6">
    <source>
        <dbReference type="EMBL" id="TQM00702.1"/>
    </source>
</evidence>
<dbReference type="GO" id="GO:0003700">
    <property type="term" value="F:DNA-binding transcription factor activity"/>
    <property type="evidence" value="ECO:0007669"/>
    <property type="project" value="InterPro"/>
</dbReference>
<dbReference type="InterPro" id="IPR036388">
    <property type="entry name" value="WH-like_DNA-bd_sf"/>
</dbReference>
<keyword evidence="3" id="KW-0804">Transcription</keyword>
<comment type="caution">
    <text evidence="6">The sequence shown here is derived from an EMBL/GenBank/DDBJ whole genome shotgun (WGS) entry which is preliminary data.</text>
</comment>
<dbReference type="EMBL" id="VFOZ01000001">
    <property type="protein sequence ID" value="TQM00702.1"/>
    <property type="molecule type" value="Genomic_DNA"/>
</dbReference>
<proteinExistence type="predicted"/>
<feature type="domain" description="HTH arsR-type" evidence="4">
    <location>
        <begin position="1"/>
        <end position="82"/>
    </location>
</feature>
<evidence type="ECO:0000256" key="1">
    <source>
        <dbReference type="ARBA" id="ARBA00023015"/>
    </source>
</evidence>
<gene>
    <name evidence="6" type="ORF">FB559_6421</name>
</gene>
<dbReference type="InterPro" id="IPR037171">
    <property type="entry name" value="NagB/RpiA_transferase-like"/>
</dbReference>
<dbReference type="InterPro" id="IPR001034">
    <property type="entry name" value="DeoR_HTH"/>
</dbReference>
<feature type="domain" description="HTH deoR-type" evidence="5">
    <location>
        <begin position="3"/>
        <end position="58"/>
    </location>
</feature>
<dbReference type="OrthoDB" id="7688673at2"/>
<protein>
    <submittedName>
        <fullName evidence="6">DeoR family transcriptional regulator</fullName>
    </submittedName>
</protein>
<dbReference type="Gene3D" id="3.40.50.1360">
    <property type="match status" value="1"/>
</dbReference>
<evidence type="ECO:0000256" key="3">
    <source>
        <dbReference type="ARBA" id="ARBA00023163"/>
    </source>
</evidence>
<dbReference type="Proteomes" id="UP000316096">
    <property type="component" value="Unassembled WGS sequence"/>
</dbReference>
<dbReference type="Gene3D" id="1.10.10.10">
    <property type="entry name" value="Winged helix-like DNA-binding domain superfamily/Winged helix DNA-binding domain"/>
    <property type="match status" value="1"/>
</dbReference>
<evidence type="ECO:0000259" key="5">
    <source>
        <dbReference type="PROSITE" id="PS51000"/>
    </source>
</evidence>
<dbReference type="SMART" id="SM01134">
    <property type="entry name" value="DeoRC"/>
    <property type="match status" value="1"/>
</dbReference>
<evidence type="ECO:0000313" key="7">
    <source>
        <dbReference type="Proteomes" id="UP000316096"/>
    </source>
</evidence>
<dbReference type="SUPFAM" id="SSF46785">
    <property type="entry name" value="Winged helix' DNA-binding domain"/>
    <property type="match status" value="1"/>
</dbReference>
<dbReference type="AlphaFoldDB" id="A0A543CUB4"/>
<dbReference type="PANTHER" id="PTHR30363:SF44">
    <property type="entry name" value="AGA OPERON TRANSCRIPTIONAL REPRESSOR-RELATED"/>
    <property type="match status" value="1"/>
</dbReference>
<dbReference type="InterPro" id="IPR001845">
    <property type="entry name" value="HTH_ArsR_DNA-bd_dom"/>
</dbReference>
<dbReference type="GO" id="GO:0003677">
    <property type="term" value="F:DNA binding"/>
    <property type="evidence" value="ECO:0007669"/>
    <property type="project" value="UniProtKB-KW"/>
</dbReference>
<evidence type="ECO:0000259" key="4">
    <source>
        <dbReference type="PROSITE" id="PS50987"/>
    </source>
</evidence>
<dbReference type="SMART" id="SM00420">
    <property type="entry name" value="HTH_DEOR"/>
    <property type="match status" value="1"/>
</dbReference>
<dbReference type="RefSeq" id="WP_141960446.1">
    <property type="nucleotide sequence ID" value="NZ_VFOZ01000001.1"/>
</dbReference>